<dbReference type="Proteomes" id="UP000236291">
    <property type="component" value="Unassembled WGS sequence"/>
</dbReference>
<evidence type="ECO:0000313" key="1">
    <source>
        <dbReference type="EMBL" id="PNX66914.1"/>
    </source>
</evidence>
<organism evidence="1 2">
    <name type="scientific">Trifolium pratense</name>
    <name type="common">Red clover</name>
    <dbReference type="NCBI Taxonomy" id="57577"/>
    <lineage>
        <taxon>Eukaryota</taxon>
        <taxon>Viridiplantae</taxon>
        <taxon>Streptophyta</taxon>
        <taxon>Embryophyta</taxon>
        <taxon>Tracheophyta</taxon>
        <taxon>Spermatophyta</taxon>
        <taxon>Magnoliopsida</taxon>
        <taxon>eudicotyledons</taxon>
        <taxon>Gunneridae</taxon>
        <taxon>Pentapetalae</taxon>
        <taxon>rosids</taxon>
        <taxon>fabids</taxon>
        <taxon>Fabales</taxon>
        <taxon>Fabaceae</taxon>
        <taxon>Papilionoideae</taxon>
        <taxon>50 kb inversion clade</taxon>
        <taxon>NPAAA clade</taxon>
        <taxon>Hologalegina</taxon>
        <taxon>IRL clade</taxon>
        <taxon>Trifolieae</taxon>
        <taxon>Trifolium</taxon>
    </lineage>
</organism>
<gene>
    <name evidence="1" type="ORF">L195_g063276</name>
</gene>
<name>A0A2K3KKV2_TRIPR</name>
<evidence type="ECO:0008006" key="3">
    <source>
        <dbReference type="Google" id="ProtNLM"/>
    </source>
</evidence>
<accession>A0A2K3KKV2</accession>
<protein>
    <recommendedName>
        <fullName evidence="3">Cytochrome p450</fullName>
    </recommendedName>
</protein>
<dbReference type="AlphaFoldDB" id="A0A2K3KKV2"/>
<comment type="caution">
    <text evidence="1">The sequence shown here is derived from an EMBL/GenBank/DDBJ whole genome shotgun (WGS) entry which is preliminary data.</text>
</comment>
<reference evidence="1 2" key="1">
    <citation type="journal article" date="2014" name="Am. J. Bot.">
        <title>Genome assembly and annotation for red clover (Trifolium pratense; Fabaceae).</title>
        <authorList>
            <person name="Istvanek J."/>
            <person name="Jaros M."/>
            <person name="Krenek A."/>
            <person name="Repkova J."/>
        </authorList>
    </citation>
    <scope>NUCLEOTIDE SEQUENCE [LARGE SCALE GENOMIC DNA]</scope>
    <source>
        <strain evidence="2">cv. Tatra</strain>
        <tissue evidence="1">Young leaves</tissue>
    </source>
</reference>
<evidence type="ECO:0000313" key="2">
    <source>
        <dbReference type="Proteomes" id="UP000236291"/>
    </source>
</evidence>
<dbReference type="EMBL" id="ASHM01200738">
    <property type="protein sequence ID" value="PNX66914.1"/>
    <property type="molecule type" value="Genomic_DNA"/>
</dbReference>
<sequence length="69" mass="8158">TMPLRIEGREVKKLRNKDIASVKVVWGRPAGENATWELGFCDFEEEEERRRRRGELRQELQGEIQEQSS</sequence>
<proteinExistence type="predicted"/>
<reference evidence="1 2" key="2">
    <citation type="journal article" date="2017" name="Front. Plant Sci.">
        <title>Gene Classification and Mining of Molecular Markers Useful in Red Clover (Trifolium pratense) Breeding.</title>
        <authorList>
            <person name="Istvanek J."/>
            <person name="Dluhosova J."/>
            <person name="Dluhos P."/>
            <person name="Patkova L."/>
            <person name="Nedelnik J."/>
            <person name="Repkova J."/>
        </authorList>
    </citation>
    <scope>NUCLEOTIDE SEQUENCE [LARGE SCALE GENOMIC DNA]</scope>
    <source>
        <strain evidence="2">cv. Tatra</strain>
        <tissue evidence="1">Young leaves</tissue>
    </source>
</reference>
<feature type="non-terminal residue" evidence="1">
    <location>
        <position position="69"/>
    </location>
</feature>
<feature type="non-terminal residue" evidence="1">
    <location>
        <position position="1"/>
    </location>
</feature>